<feature type="region of interest" description="Disordered" evidence="4">
    <location>
        <begin position="548"/>
        <end position="577"/>
    </location>
</feature>
<dbReference type="Pfam" id="PF22697">
    <property type="entry name" value="SOS1_NGEF_PH"/>
    <property type="match status" value="1"/>
</dbReference>
<dbReference type="SMART" id="SM00325">
    <property type="entry name" value="RhoGEF"/>
    <property type="match status" value="1"/>
</dbReference>
<keyword evidence="3" id="KW-0344">Guanine-nucleotide releasing factor</keyword>
<dbReference type="SUPFAM" id="SSF48065">
    <property type="entry name" value="DBL homology domain (DH-domain)"/>
    <property type="match status" value="1"/>
</dbReference>
<keyword evidence="2" id="KW-0963">Cytoplasm</keyword>
<dbReference type="Ensembl" id="ENSEBUT00000006404.1">
    <property type="protein sequence ID" value="ENSEBUP00000005958.1"/>
    <property type="gene ID" value="ENSEBUG00000003982.1"/>
</dbReference>
<dbReference type="GO" id="GO:0035025">
    <property type="term" value="P:positive regulation of Rho protein signal transduction"/>
    <property type="evidence" value="ECO:0007669"/>
    <property type="project" value="TreeGrafter"/>
</dbReference>
<feature type="compositionally biased region" description="Low complexity" evidence="4">
    <location>
        <begin position="98"/>
        <end position="108"/>
    </location>
</feature>
<evidence type="ECO:0000256" key="2">
    <source>
        <dbReference type="ARBA" id="ARBA00022490"/>
    </source>
</evidence>
<dbReference type="InterPro" id="IPR011993">
    <property type="entry name" value="PH-like_dom_sf"/>
</dbReference>
<dbReference type="InterPro" id="IPR035899">
    <property type="entry name" value="DBL_dom_sf"/>
</dbReference>
<dbReference type="Gene3D" id="1.20.900.10">
    <property type="entry name" value="Dbl homology (DH) domain"/>
    <property type="match status" value="1"/>
</dbReference>
<proteinExistence type="predicted"/>
<dbReference type="GeneTree" id="ENSGT00940000158385"/>
<reference evidence="6" key="2">
    <citation type="submission" date="2025-09" db="UniProtKB">
        <authorList>
            <consortium name="Ensembl"/>
        </authorList>
    </citation>
    <scope>IDENTIFICATION</scope>
</reference>
<dbReference type="GO" id="GO:0005085">
    <property type="term" value="F:guanyl-nucleotide exchange factor activity"/>
    <property type="evidence" value="ECO:0007669"/>
    <property type="project" value="UniProtKB-KW"/>
</dbReference>
<evidence type="ECO:0000313" key="7">
    <source>
        <dbReference type="Proteomes" id="UP000694388"/>
    </source>
</evidence>
<dbReference type="InterPro" id="IPR051480">
    <property type="entry name" value="Endocytic_GEF_Adapter"/>
</dbReference>
<name>A0A8C4NMF1_EPTBU</name>
<dbReference type="OMA" id="XRSISFR"/>
<evidence type="ECO:0000256" key="4">
    <source>
        <dbReference type="SAM" id="MobiDB-lite"/>
    </source>
</evidence>
<dbReference type="Proteomes" id="UP000694388">
    <property type="component" value="Unplaced"/>
</dbReference>
<dbReference type="PANTHER" id="PTHR46006:SF8">
    <property type="entry name" value="DH DOMAIN-CONTAINING PROTEIN"/>
    <property type="match status" value="1"/>
</dbReference>
<dbReference type="Pfam" id="PF00621">
    <property type="entry name" value="RhoGEF"/>
    <property type="match status" value="1"/>
</dbReference>
<feature type="region of interest" description="Disordered" evidence="4">
    <location>
        <begin position="98"/>
        <end position="118"/>
    </location>
</feature>
<evidence type="ECO:0000259" key="5">
    <source>
        <dbReference type="PROSITE" id="PS50010"/>
    </source>
</evidence>
<dbReference type="Gene3D" id="2.30.29.30">
    <property type="entry name" value="Pleckstrin-homology domain (PH domain)/Phosphotyrosine-binding domain (PTB)"/>
    <property type="match status" value="1"/>
</dbReference>
<dbReference type="CDD" id="cd00160">
    <property type="entry name" value="RhoGEF"/>
    <property type="match status" value="1"/>
</dbReference>
<dbReference type="PROSITE" id="PS00741">
    <property type="entry name" value="DH_1"/>
    <property type="match status" value="1"/>
</dbReference>
<dbReference type="InterPro" id="IPR001331">
    <property type="entry name" value="GDS_CDC24_CS"/>
</dbReference>
<comment type="subcellular location">
    <subcellularLocation>
        <location evidence="1">Cytoplasm</location>
    </subcellularLocation>
</comment>
<dbReference type="PROSITE" id="PS50010">
    <property type="entry name" value="DH_2"/>
    <property type="match status" value="1"/>
</dbReference>
<sequence>MVAQDRQSVFPAKLNRGKVMADVKTLARAQGTGTENAQQSAWHVNTGISQEGGGIAIHLATWKKRTKPLSRVPSLSDFIAPVRSFSVKSIGQTLRRTVSLRSTRSTRPVPGPTRPSVVRRDSKLWSETYVGRCRPTLSRSEIRRQEAIFELAQGEKDIIEDLLLAKKAYHDPMLKLSIMSKSELALLFGSLESFVPIHADLLARLKQARGPNGETKQVGHILLDWLPGLRAYTRYCSNQVAARALLEHKKRDARVHDFLQRCMDSPFSRRLDLWSFLDAPRARLVKYPLLVRQILRHTPLGHPDYGHLQEAVALVVGVVSEVNVRTGESESRYFRERLCWPGPSLELREPMAASGLLCCHGELRNGCGSKLHVFLFQDVLVVTKPLKRHGKACFPVCKPPMAIARIALHETVDSKTRNGATFRRVFGSVKHAFRVSCSDPSQALTLRARDAFAKRRWLVCLRSCISAAAPSSVTAARTMPNSDHQPEHLPAHAMSLDQSLDDGETVENLEVGPVKMSIFSERACKIEQSIGDSLTVDRGCELDCVPEELETSPDAQNEERTSTYPQEELEEASDGYKNTIETQVVIEQMEQDE</sequence>
<dbReference type="AlphaFoldDB" id="A0A8C4NMF1"/>
<dbReference type="InterPro" id="IPR055251">
    <property type="entry name" value="SOS1_NGEF_PH"/>
</dbReference>
<reference evidence="6" key="1">
    <citation type="submission" date="2025-08" db="UniProtKB">
        <authorList>
            <consortium name="Ensembl"/>
        </authorList>
    </citation>
    <scope>IDENTIFICATION</scope>
</reference>
<evidence type="ECO:0000256" key="1">
    <source>
        <dbReference type="ARBA" id="ARBA00004496"/>
    </source>
</evidence>
<protein>
    <recommendedName>
        <fullName evidence="5">DH domain-containing protein</fullName>
    </recommendedName>
</protein>
<organism evidence="6 7">
    <name type="scientific">Eptatretus burgeri</name>
    <name type="common">Inshore hagfish</name>
    <dbReference type="NCBI Taxonomy" id="7764"/>
    <lineage>
        <taxon>Eukaryota</taxon>
        <taxon>Metazoa</taxon>
        <taxon>Chordata</taxon>
        <taxon>Craniata</taxon>
        <taxon>Vertebrata</taxon>
        <taxon>Cyclostomata</taxon>
        <taxon>Myxini</taxon>
        <taxon>Myxiniformes</taxon>
        <taxon>Myxinidae</taxon>
        <taxon>Eptatretinae</taxon>
        <taxon>Eptatretus</taxon>
    </lineage>
</organism>
<dbReference type="PANTHER" id="PTHR46006">
    <property type="entry name" value="RHO GUANINE NUCLEOTIDE EXCHANGE FACTOR AT 64C, ISOFORM A"/>
    <property type="match status" value="1"/>
</dbReference>
<evidence type="ECO:0000313" key="6">
    <source>
        <dbReference type="Ensembl" id="ENSEBUP00000005958.1"/>
    </source>
</evidence>
<accession>A0A8C4NMF1</accession>
<dbReference type="SUPFAM" id="SSF50729">
    <property type="entry name" value="PH domain-like"/>
    <property type="match status" value="1"/>
</dbReference>
<evidence type="ECO:0000256" key="3">
    <source>
        <dbReference type="ARBA" id="ARBA00022658"/>
    </source>
</evidence>
<dbReference type="InterPro" id="IPR000219">
    <property type="entry name" value="DH_dom"/>
</dbReference>
<feature type="domain" description="DH" evidence="5">
    <location>
        <begin position="143"/>
        <end position="325"/>
    </location>
</feature>
<dbReference type="GO" id="GO:0035556">
    <property type="term" value="P:intracellular signal transduction"/>
    <property type="evidence" value="ECO:0007669"/>
    <property type="project" value="InterPro"/>
</dbReference>
<dbReference type="GO" id="GO:0005737">
    <property type="term" value="C:cytoplasm"/>
    <property type="evidence" value="ECO:0007669"/>
    <property type="project" value="UniProtKB-SubCell"/>
</dbReference>
<keyword evidence="7" id="KW-1185">Reference proteome</keyword>